<evidence type="ECO:0000256" key="1">
    <source>
        <dbReference type="ARBA" id="ARBA00004613"/>
    </source>
</evidence>
<dbReference type="InterPro" id="IPR001343">
    <property type="entry name" value="Hemolysn_Ca-bd"/>
</dbReference>
<evidence type="ECO:0000256" key="2">
    <source>
        <dbReference type="ARBA" id="ARBA00022525"/>
    </source>
</evidence>
<dbReference type="SUPFAM" id="SSF51120">
    <property type="entry name" value="beta-Roll"/>
    <property type="match status" value="2"/>
</dbReference>
<dbReference type="EMBL" id="WHJH01000002">
    <property type="protein sequence ID" value="NHZ88104.1"/>
    <property type="molecule type" value="Genomic_DNA"/>
</dbReference>
<dbReference type="InterPro" id="IPR013783">
    <property type="entry name" value="Ig-like_fold"/>
</dbReference>
<comment type="caution">
    <text evidence="4">The sequence shown here is derived from an EMBL/GenBank/DDBJ whole genome shotgun (WGS) entry which is preliminary data.</text>
</comment>
<organism evidence="4 5">
    <name type="scientific">Massilia mucilaginosa</name>
    <dbReference type="NCBI Taxonomy" id="2609282"/>
    <lineage>
        <taxon>Bacteria</taxon>
        <taxon>Pseudomonadati</taxon>
        <taxon>Pseudomonadota</taxon>
        <taxon>Betaproteobacteria</taxon>
        <taxon>Burkholderiales</taxon>
        <taxon>Oxalobacteraceae</taxon>
        <taxon>Telluria group</taxon>
        <taxon>Massilia</taxon>
    </lineage>
</organism>
<dbReference type="PRINTS" id="PR00313">
    <property type="entry name" value="CABNDNGRPT"/>
</dbReference>
<dbReference type="InterPro" id="IPR006644">
    <property type="entry name" value="Cadg"/>
</dbReference>
<dbReference type="SMART" id="SM00736">
    <property type="entry name" value="CADG"/>
    <property type="match status" value="2"/>
</dbReference>
<gene>
    <name evidence="4" type="ORF">F2P45_03560</name>
</gene>
<sequence>MNVIRDGNMLVLNPNWGQPGSPWSDGAGLDLHGTDGSDILSGGSGDDTLAGGAGDDTLTGLDGHDYLSGGDGNDVIDAGHGVNWVDGGPGDDVFLSSRSDFMTRYFFNKGDGVDRIISPAYGLDFKFGPGIAASDIAPVIGSSSMRFTYANANGASDAFVIESQYSGIGGADGIMLYFADNTAVRLADLIMNAPVVFRPVFEFDIPEGQFGGSSFVHNFLDFDSEVLRYDLRMKDGSAHSAWINLDSNKDELSISPSHHDAGKYALVLTATDPTGLSVSADYLVNIEERNAFPRPGTPMQDQQAEAELPFSLVLPSTLFSDADDDGAGVMRVDALPSWLHFDAASRTLSGVAPWPSTEHIPIKIIFTDSGGANASSSFFLTVTEPAQTEQFGTPQADRLSGRSNSDRLWGLDGDDQLFGMAHDDYLNGGNGNDLLDGGSGTSLLQGGAGNDALLSTGGGRLLQDGGSGDDRLLGGDDVRMAIGGAGADTIMGGGAVIAFNRGDGRDTVAMGDSLLGDTLSLGGGLTYADLVLRKSGSDLVLSSGTADQITFKGWYASAYHTGVATLQMVTAASWDYNPQALSPITDNKVEQFDFRALMARFDEIRASGATAWSIWTTLEQFHLGGSDTAAIGGDLAYQYALNGSLSNIGMTTAIGIVGSAAFGTAGQLLLDPASLNDGSPLLS</sequence>
<name>A0ABX0NMR1_9BURK</name>
<evidence type="ECO:0000313" key="5">
    <source>
        <dbReference type="Proteomes" id="UP000609726"/>
    </source>
</evidence>
<reference evidence="4 5" key="1">
    <citation type="submission" date="2019-10" db="EMBL/GenBank/DDBJ databases">
        <title>Taxonomy of Antarctic Massilia spp.: description of Massilia rubra sp. nov., Massilia aquatica sp. nov., Massilia mucilaginosa sp. nov., Massilia frigida sp. nov. isolated from streams, lakes and regoliths.</title>
        <authorList>
            <person name="Holochova P."/>
            <person name="Sedlacek I."/>
            <person name="Kralova S."/>
            <person name="Maslanova I."/>
            <person name="Busse H.-J."/>
            <person name="Stankova E."/>
            <person name="Vrbovska V."/>
            <person name="Kovarovic V."/>
            <person name="Bartak M."/>
            <person name="Svec P."/>
            <person name="Pantucek R."/>
        </authorList>
    </citation>
    <scope>NUCLEOTIDE SEQUENCE [LARGE SCALE GENOMIC DNA]</scope>
    <source>
        <strain evidence="4 5">CCM 8733</strain>
    </source>
</reference>
<feature type="domain" description="Dystroglycan-type cadherin-like" evidence="3">
    <location>
        <begin position="205"/>
        <end position="293"/>
    </location>
</feature>
<protein>
    <recommendedName>
        <fullName evidence="3">Dystroglycan-type cadherin-like domain-containing protein</fullName>
    </recommendedName>
</protein>
<dbReference type="InterPro" id="IPR015919">
    <property type="entry name" value="Cadherin-like_sf"/>
</dbReference>
<dbReference type="RefSeq" id="WP_166870589.1">
    <property type="nucleotide sequence ID" value="NZ_WHJH01000002.1"/>
</dbReference>
<keyword evidence="2" id="KW-0964">Secreted</keyword>
<dbReference type="Gene3D" id="2.60.40.10">
    <property type="entry name" value="Immunoglobulins"/>
    <property type="match status" value="2"/>
</dbReference>
<accession>A0ABX0NMR1</accession>
<dbReference type="Gene3D" id="2.150.10.10">
    <property type="entry name" value="Serralysin-like metalloprotease, C-terminal"/>
    <property type="match status" value="2"/>
</dbReference>
<comment type="subcellular location">
    <subcellularLocation>
        <location evidence="1">Secreted</location>
    </subcellularLocation>
</comment>
<dbReference type="PANTHER" id="PTHR38340:SF1">
    <property type="entry name" value="S-LAYER PROTEIN"/>
    <property type="match status" value="1"/>
</dbReference>
<keyword evidence="5" id="KW-1185">Reference proteome</keyword>
<dbReference type="InterPro" id="IPR050557">
    <property type="entry name" value="RTX_toxin/Mannuronan_C5-epim"/>
</dbReference>
<dbReference type="Pfam" id="PF00353">
    <property type="entry name" value="HemolysinCabind"/>
    <property type="match status" value="2"/>
</dbReference>
<evidence type="ECO:0000259" key="3">
    <source>
        <dbReference type="SMART" id="SM00736"/>
    </source>
</evidence>
<evidence type="ECO:0000313" key="4">
    <source>
        <dbReference type="EMBL" id="NHZ88104.1"/>
    </source>
</evidence>
<feature type="domain" description="Dystroglycan-type cadherin-like" evidence="3">
    <location>
        <begin position="294"/>
        <end position="389"/>
    </location>
</feature>
<proteinExistence type="predicted"/>
<dbReference type="InterPro" id="IPR018511">
    <property type="entry name" value="Hemolysin-typ_Ca-bd_CS"/>
</dbReference>
<dbReference type="Proteomes" id="UP000609726">
    <property type="component" value="Unassembled WGS sequence"/>
</dbReference>
<dbReference type="Pfam" id="PF05345">
    <property type="entry name" value="He_PIG"/>
    <property type="match status" value="1"/>
</dbReference>
<dbReference type="InterPro" id="IPR011049">
    <property type="entry name" value="Serralysin-like_metalloprot_C"/>
</dbReference>
<dbReference type="PANTHER" id="PTHR38340">
    <property type="entry name" value="S-LAYER PROTEIN"/>
    <property type="match status" value="1"/>
</dbReference>
<dbReference type="SUPFAM" id="SSF49313">
    <property type="entry name" value="Cadherin-like"/>
    <property type="match status" value="2"/>
</dbReference>
<dbReference type="PROSITE" id="PS00330">
    <property type="entry name" value="HEMOLYSIN_CALCIUM"/>
    <property type="match status" value="2"/>
</dbReference>